<dbReference type="InterPro" id="IPR005727">
    <property type="entry name" value="Ribosomal_uL22_bac/chlpt-type"/>
</dbReference>
<dbReference type="GeneID" id="39721638"/>
<evidence type="ECO:0000256" key="2">
    <source>
        <dbReference type="ARBA" id="ARBA00022640"/>
    </source>
</evidence>
<keyword evidence="5 8" id="KW-0689">Ribosomal protein</keyword>
<dbReference type="HAMAP" id="MF_01331_B">
    <property type="entry name" value="Ribosomal_uL22_B"/>
    <property type="match status" value="1"/>
</dbReference>
<dbReference type="Pfam" id="PF00237">
    <property type="entry name" value="Ribosomal_L22"/>
    <property type="match status" value="1"/>
</dbReference>
<evidence type="ECO:0000256" key="9">
    <source>
        <dbReference type="RuleBase" id="RU004005"/>
    </source>
</evidence>
<dbReference type="GO" id="GO:0009507">
    <property type="term" value="C:chloroplast"/>
    <property type="evidence" value="ECO:0007669"/>
    <property type="project" value="UniProtKB-SubCell"/>
</dbReference>
<evidence type="ECO:0000313" key="12">
    <source>
        <dbReference type="EMBL" id="QBL76336.1"/>
    </source>
</evidence>
<comment type="similarity">
    <text evidence="1 8 9">Belongs to the universal ribosomal protein uL22 family.</text>
</comment>
<dbReference type="InterPro" id="IPR036394">
    <property type="entry name" value="Ribosomal_uL22_sf"/>
</dbReference>
<dbReference type="SUPFAM" id="SSF54843">
    <property type="entry name" value="Ribosomal protein L22"/>
    <property type="match status" value="1"/>
</dbReference>
<evidence type="ECO:0000256" key="7">
    <source>
        <dbReference type="ARBA" id="ARBA00035285"/>
    </source>
</evidence>
<dbReference type="RefSeq" id="YP_009589755.1">
    <property type="nucleotide sequence ID" value="NC_041645.1"/>
</dbReference>
<dbReference type="PANTHER" id="PTHR13501:SF10">
    <property type="entry name" value="LARGE RIBOSOMAL SUBUNIT PROTEIN UL22M"/>
    <property type="match status" value="1"/>
</dbReference>
<evidence type="ECO:0000256" key="1">
    <source>
        <dbReference type="ARBA" id="ARBA00009451"/>
    </source>
</evidence>
<protein>
    <recommendedName>
        <fullName evidence="7 8">Large ribosomal subunit protein uL22c</fullName>
    </recommendedName>
</protein>
<keyword evidence="12" id="KW-0150">Chloroplast</keyword>
<evidence type="ECO:0000256" key="10">
    <source>
        <dbReference type="RuleBase" id="RU004009"/>
    </source>
</evidence>
<keyword evidence="4 8" id="KW-0694">RNA-binding</keyword>
<dbReference type="CDD" id="cd00336">
    <property type="entry name" value="Ribosomal_L22"/>
    <property type="match status" value="1"/>
</dbReference>
<geneLocation type="chloroplast" evidence="12"/>
<evidence type="ECO:0000256" key="3">
    <source>
        <dbReference type="ARBA" id="ARBA00022730"/>
    </source>
</evidence>
<accession>A0A482CHS9</accession>
<dbReference type="GO" id="GO:0003735">
    <property type="term" value="F:structural constituent of ribosome"/>
    <property type="evidence" value="ECO:0007669"/>
    <property type="project" value="InterPro"/>
</dbReference>
<feature type="region of interest" description="Disordered" evidence="11">
    <location>
        <begin position="68"/>
        <end position="102"/>
    </location>
</feature>
<gene>
    <name evidence="8 12" type="primary">rpl22</name>
</gene>
<reference evidence="12" key="2">
    <citation type="journal article" date="2019" name="J. ISSAAS">
        <title>The Unique Evolutionary Trajectory 1 and Dynamic Conformations of DR and IR/DR-coexisting Plastomes of the Early Vascular Plant Selaginellaceae (Lycophyte).</title>
        <authorList>
            <person name="Zhang H.-R."/>
            <person name="Xiang Q.-P."/>
            <person name="Zhang X.-C."/>
        </authorList>
    </citation>
    <scope>NUCLEOTIDE SEQUENCE</scope>
</reference>
<dbReference type="InterPro" id="IPR047867">
    <property type="entry name" value="Ribosomal_uL22_bac/org-type"/>
</dbReference>
<proteinExistence type="inferred from homology"/>
<comment type="function">
    <text evidence="8 10">This protein binds specifically to 23S rRNA.</text>
</comment>
<evidence type="ECO:0000256" key="4">
    <source>
        <dbReference type="ARBA" id="ARBA00022884"/>
    </source>
</evidence>
<feature type="compositionally biased region" description="Basic residues" evidence="11">
    <location>
        <begin position="90"/>
        <end position="102"/>
    </location>
</feature>
<dbReference type="AlphaFoldDB" id="A0A482CHS9"/>
<keyword evidence="2 12" id="KW-0934">Plastid</keyword>
<keyword evidence="3 8" id="KW-0699">rRNA-binding</keyword>
<keyword evidence="6 8" id="KW-0687">Ribonucleoprotein</keyword>
<evidence type="ECO:0000256" key="8">
    <source>
        <dbReference type="HAMAP-Rule" id="MF_01331"/>
    </source>
</evidence>
<name>A0A482CHS9_9TRAC</name>
<dbReference type="GO" id="GO:0006412">
    <property type="term" value="P:translation"/>
    <property type="evidence" value="ECO:0007669"/>
    <property type="project" value="UniProtKB-UniRule"/>
</dbReference>
<dbReference type="InterPro" id="IPR001063">
    <property type="entry name" value="Ribosomal_uL22"/>
</dbReference>
<comment type="function">
    <text evidence="8 10">The globular domain of the protein is located near the polypeptide exit tunnel on the outside of the subunit, while an extended beta-hairpin is found that lines the wall of the exit tunnel in the center of the 70S ribosome.</text>
</comment>
<evidence type="ECO:0000256" key="5">
    <source>
        <dbReference type="ARBA" id="ARBA00022980"/>
    </source>
</evidence>
<reference evidence="12" key="1">
    <citation type="submission" date="2018-07" db="EMBL/GenBank/DDBJ databases">
        <authorList>
            <person name="Zhang H."/>
            <person name="Zhang X."/>
        </authorList>
    </citation>
    <scope>NUCLEOTIDE SEQUENCE</scope>
</reference>
<dbReference type="EMBL" id="MH598536">
    <property type="protein sequence ID" value="QBL76336.1"/>
    <property type="molecule type" value="Genomic_DNA"/>
</dbReference>
<evidence type="ECO:0000256" key="11">
    <source>
        <dbReference type="SAM" id="MobiDB-lite"/>
    </source>
</evidence>
<dbReference type="PANTHER" id="PTHR13501">
    <property type="entry name" value="CHLOROPLAST 50S RIBOSOMAL PROTEIN L22-RELATED"/>
    <property type="match status" value="1"/>
</dbReference>
<sequence length="121" mass="13175">MRNDGSSGPGGAQVLAKHINISASKTRRVVDQIRYRPYEQAPMILEFMPHRACYPVSQLVPPAAANASRTSGLSKAKPFASGAEVGKGTPSKRLRPRAQGRAYPVRKHTRHAAIVVRHGHM</sequence>
<dbReference type="GO" id="GO:0019843">
    <property type="term" value="F:rRNA binding"/>
    <property type="evidence" value="ECO:0007669"/>
    <property type="project" value="UniProtKB-UniRule"/>
</dbReference>
<dbReference type="GO" id="GO:0015934">
    <property type="term" value="C:large ribosomal subunit"/>
    <property type="evidence" value="ECO:0007669"/>
    <property type="project" value="InterPro"/>
</dbReference>
<comment type="subunit">
    <text evidence="8">Part of the 50S ribosomal subunit.</text>
</comment>
<organism evidence="12">
    <name type="scientific">Selaginella sanguinolenta</name>
    <dbReference type="NCBI Taxonomy" id="493175"/>
    <lineage>
        <taxon>Eukaryota</taxon>
        <taxon>Viridiplantae</taxon>
        <taxon>Streptophyta</taxon>
        <taxon>Embryophyta</taxon>
        <taxon>Tracheophyta</taxon>
        <taxon>Lycopodiopsida</taxon>
        <taxon>Selaginellales</taxon>
        <taxon>Selaginellaceae</taxon>
        <taxon>Selaginella</taxon>
    </lineage>
</organism>
<comment type="subcellular location">
    <subcellularLocation>
        <location evidence="8 10">Plastid</location>
        <location evidence="8 10">Chloroplast</location>
    </subcellularLocation>
</comment>
<evidence type="ECO:0000256" key="6">
    <source>
        <dbReference type="ARBA" id="ARBA00023274"/>
    </source>
</evidence>
<dbReference type="Gene3D" id="3.90.470.10">
    <property type="entry name" value="Ribosomal protein L22/L17"/>
    <property type="match status" value="1"/>
</dbReference>